<dbReference type="EMBL" id="JBBWUH010000013">
    <property type="protein sequence ID" value="KAK8153068.1"/>
    <property type="molecule type" value="Genomic_DNA"/>
</dbReference>
<protein>
    <submittedName>
        <fullName evidence="2">Uncharacterized protein</fullName>
    </submittedName>
</protein>
<proteinExistence type="predicted"/>
<organism evidence="2 3">
    <name type="scientific">Phyllosticta citrichinensis</name>
    <dbReference type="NCBI Taxonomy" id="1130410"/>
    <lineage>
        <taxon>Eukaryota</taxon>
        <taxon>Fungi</taxon>
        <taxon>Dikarya</taxon>
        <taxon>Ascomycota</taxon>
        <taxon>Pezizomycotina</taxon>
        <taxon>Dothideomycetes</taxon>
        <taxon>Dothideomycetes incertae sedis</taxon>
        <taxon>Botryosphaeriales</taxon>
        <taxon>Phyllostictaceae</taxon>
        <taxon>Phyllosticta</taxon>
    </lineage>
</organism>
<keyword evidence="3" id="KW-1185">Reference proteome</keyword>
<gene>
    <name evidence="2" type="ORF">IWX90DRAFT_418989</name>
</gene>
<evidence type="ECO:0000256" key="1">
    <source>
        <dbReference type="SAM" id="MobiDB-lite"/>
    </source>
</evidence>
<sequence>MYNGIREGDNAFLCAGWMLSSHHMVSTQLQQPEQGERNQRTFTSRPIQQAALSNKPQCIHPTHPRLLHPLQLNAWSKATSHEAPQATTHPPTHPPPAQQSDHVVTSLATTPKAEGGEIRSDMDEGARTWTPPVNRWTLASQLVRHRQNVGDRANGRPLRCGGAGERGSGWRYVPRFSCVASRRFGVGVGVGVGVVLRVSGSRSDTLCTCLTARRMARCGGLVGWRCRVGFDRDGAAG</sequence>
<reference evidence="2 3" key="1">
    <citation type="journal article" date="2022" name="G3 (Bethesda)">
        <title>Enemy or ally: a genomic approach to elucidate the lifestyle of Phyllosticta citrichinaensis.</title>
        <authorList>
            <person name="Buijs V.A."/>
            <person name="Groenewald J.Z."/>
            <person name="Haridas S."/>
            <person name="LaButti K.M."/>
            <person name="Lipzen A."/>
            <person name="Martin F.M."/>
            <person name="Barry K."/>
            <person name="Grigoriev I.V."/>
            <person name="Crous P.W."/>
            <person name="Seidl M.F."/>
        </authorList>
    </citation>
    <scope>NUCLEOTIDE SEQUENCE [LARGE SCALE GENOMIC DNA]</scope>
    <source>
        <strain evidence="2 3">CBS 129764</strain>
    </source>
</reference>
<evidence type="ECO:0000313" key="3">
    <source>
        <dbReference type="Proteomes" id="UP001456524"/>
    </source>
</evidence>
<feature type="compositionally biased region" description="Basic and acidic residues" evidence="1">
    <location>
        <begin position="114"/>
        <end position="126"/>
    </location>
</feature>
<comment type="caution">
    <text evidence="2">The sequence shown here is derived from an EMBL/GenBank/DDBJ whole genome shotgun (WGS) entry which is preliminary data.</text>
</comment>
<dbReference type="Proteomes" id="UP001456524">
    <property type="component" value="Unassembled WGS sequence"/>
</dbReference>
<evidence type="ECO:0000313" key="2">
    <source>
        <dbReference type="EMBL" id="KAK8153068.1"/>
    </source>
</evidence>
<feature type="region of interest" description="Disordered" evidence="1">
    <location>
        <begin position="78"/>
        <end position="130"/>
    </location>
</feature>
<accession>A0ABR1XFX1</accession>
<feature type="compositionally biased region" description="Polar residues" evidence="1">
    <location>
        <begin position="100"/>
        <end position="109"/>
    </location>
</feature>
<name>A0ABR1XFX1_9PEZI</name>